<dbReference type="Proteomes" id="UP000823749">
    <property type="component" value="Chromosome 12"/>
</dbReference>
<organism evidence="2 3">
    <name type="scientific">Rhododendron griersonianum</name>
    <dbReference type="NCBI Taxonomy" id="479676"/>
    <lineage>
        <taxon>Eukaryota</taxon>
        <taxon>Viridiplantae</taxon>
        <taxon>Streptophyta</taxon>
        <taxon>Embryophyta</taxon>
        <taxon>Tracheophyta</taxon>
        <taxon>Spermatophyta</taxon>
        <taxon>Magnoliopsida</taxon>
        <taxon>eudicotyledons</taxon>
        <taxon>Gunneridae</taxon>
        <taxon>Pentapetalae</taxon>
        <taxon>asterids</taxon>
        <taxon>Ericales</taxon>
        <taxon>Ericaceae</taxon>
        <taxon>Ericoideae</taxon>
        <taxon>Rhodoreae</taxon>
        <taxon>Rhododendron</taxon>
    </lineage>
</organism>
<proteinExistence type="predicted"/>
<evidence type="ECO:0000313" key="2">
    <source>
        <dbReference type="EMBL" id="KAG5528626.1"/>
    </source>
</evidence>
<accession>A0AAV6IIW7</accession>
<evidence type="ECO:0000313" key="3">
    <source>
        <dbReference type="Proteomes" id="UP000823749"/>
    </source>
</evidence>
<reference evidence="2" key="1">
    <citation type="submission" date="2020-08" db="EMBL/GenBank/DDBJ databases">
        <title>Plant Genome Project.</title>
        <authorList>
            <person name="Zhang R.-G."/>
        </authorList>
    </citation>
    <scope>NUCLEOTIDE SEQUENCE</scope>
    <source>
        <strain evidence="2">WSP0</strain>
        <tissue evidence="2">Leaf</tissue>
    </source>
</reference>
<sequence length="56" mass="6599">MTQDVLQWKWSNDLTFSVKSAYSKCEDQKFVENKEISSTWKNIYPPKIELCVVPTN</sequence>
<dbReference type="AlphaFoldDB" id="A0AAV6IIW7"/>
<dbReference type="EMBL" id="JACTNZ010000012">
    <property type="protein sequence ID" value="KAG5522778.1"/>
    <property type="molecule type" value="Genomic_DNA"/>
</dbReference>
<protein>
    <submittedName>
        <fullName evidence="2">Uncharacterized protein</fullName>
    </submittedName>
</protein>
<name>A0AAV6IIW7_9ERIC</name>
<keyword evidence="3" id="KW-1185">Reference proteome</keyword>
<dbReference type="EMBL" id="JACTNZ010000010">
    <property type="protein sequence ID" value="KAG5528626.1"/>
    <property type="molecule type" value="Genomic_DNA"/>
</dbReference>
<dbReference type="Proteomes" id="UP000823749">
    <property type="component" value="Chromosome 10"/>
</dbReference>
<gene>
    <name evidence="2" type="ORF">RHGRI_029346</name>
    <name evidence="1" type="ORF">RHGRI_034804</name>
</gene>
<evidence type="ECO:0000313" key="1">
    <source>
        <dbReference type="EMBL" id="KAG5522778.1"/>
    </source>
</evidence>
<comment type="caution">
    <text evidence="2">The sequence shown here is derived from an EMBL/GenBank/DDBJ whole genome shotgun (WGS) entry which is preliminary data.</text>
</comment>